<dbReference type="SUPFAM" id="SSF46894">
    <property type="entry name" value="C-terminal effector domain of the bipartite response regulators"/>
    <property type="match status" value="1"/>
</dbReference>
<evidence type="ECO:0000313" key="3">
    <source>
        <dbReference type="EMBL" id="AMR81283.1"/>
    </source>
</evidence>
<name>A0A142JT71_9BURK</name>
<sequence length="168" mass="18542">MPPKFLLMLAVFPLYQAWDLYQLVSSGPSFHFYAETAATIAFLAILGIVIGERRRALHAFETLKHSADAAVRAAAERDAAAQRSTRDFLQSMQEQFERWGLTPAERDVALLLVKGLSLEEIAGVRETGAKTVRQHAANLYAKAKVNGRHQLAAFFFEDLLAPRPGSGS</sequence>
<organism evidence="3 4">
    <name type="scientific">Cupriavidus nantongensis</name>
    <dbReference type="NCBI Taxonomy" id="1796606"/>
    <lineage>
        <taxon>Bacteria</taxon>
        <taxon>Pseudomonadati</taxon>
        <taxon>Pseudomonadota</taxon>
        <taxon>Betaproteobacteria</taxon>
        <taxon>Burkholderiales</taxon>
        <taxon>Burkholderiaceae</taxon>
        <taxon>Cupriavidus</taxon>
    </lineage>
</organism>
<dbReference type="OrthoDB" id="8277135at2"/>
<protein>
    <submittedName>
        <fullName evidence="3">Helix-turn-helix transcriptional regulator</fullName>
    </submittedName>
</protein>
<dbReference type="KEGG" id="cnan:A2G96_26125"/>
<feature type="transmembrane region" description="Helical" evidence="1">
    <location>
        <begin position="32"/>
        <end position="51"/>
    </location>
</feature>
<dbReference type="InterPro" id="IPR000792">
    <property type="entry name" value="Tscrpt_reg_LuxR_C"/>
</dbReference>
<dbReference type="STRING" id="1796606.A2G96_26125"/>
<dbReference type="SMART" id="SM00421">
    <property type="entry name" value="HTH_LUXR"/>
    <property type="match status" value="1"/>
</dbReference>
<proteinExistence type="predicted"/>
<dbReference type="EMBL" id="CP014845">
    <property type="protein sequence ID" value="AMR81283.1"/>
    <property type="molecule type" value="Genomic_DNA"/>
</dbReference>
<dbReference type="InterPro" id="IPR016032">
    <property type="entry name" value="Sig_transdc_resp-reg_C-effctor"/>
</dbReference>
<feature type="domain" description="HTH luxR-type" evidence="2">
    <location>
        <begin position="98"/>
        <end position="155"/>
    </location>
</feature>
<dbReference type="GO" id="GO:0006355">
    <property type="term" value="P:regulation of DNA-templated transcription"/>
    <property type="evidence" value="ECO:0007669"/>
    <property type="project" value="InterPro"/>
</dbReference>
<keyword evidence="1" id="KW-1133">Transmembrane helix</keyword>
<keyword evidence="1" id="KW-0472">Membrane</keyword>
<evidence type="ECO:0000259" key="2">
    <source>
        <dbReference type="SMART" id="SM00421"/>
    </source>
</evidence>
<dbReference type="RefSeq" id="WP_062803095.1">
    <property type="nucleotide sequence ID" value="NZ_CP014845.1"/>
</dbReference>
<dbReference type="PRINTS" id="PR00038">
    <property type="entry name" value="HTHLUXR"/>
</dbReference>
<gene>
    <name evidence="3" type="ORF">A2G96_26125</name>
</gene>
<keyword evidence="4" id="KW-1185">Reference proteome</keyword>
<dbReference type="Proteomes" id="UP000075238">
    <property type="component" value="Chromosome 2"/>
</dbReference>
<dbReference type="InterPro" id="IPR036388">
    <property type="entry name" value="WH-like_DNA-bd_sf"/>
</dbReference>
<dbReference type="Gene3D" id="1.10.10.10">
    <property type="entry name" value="Winged helix-like DNA-binding domain superfamily/Winged helix DNA-binding domain"/>
    <property type="match status" value="1"/>
</dbReference>
<dbReference type="GO" id="GO:0003677">
    <property type="term" value="F:DNA binding"/>
    <property type="evidence" value="ECO:0007669"/>
    <property type="project" value="InterPro"/>
</dbReference>
<dbReference type="AlphaFoldDB" id="A0A142JT71"/>
<keyword evidence="1" id="KW-0812">Transmembrane</keyword>
<accession>A0A142JT71</accession>
<evidence type="ECO:0000313" key="4">
    <source>
        <dbReference type="Proteomes" id="UP000075238"/>
    </source>
</evidence>
<evidence type="ECO:0000256" key="1">
    <source>
        <dbReference type="SAM" id="Phobius"/>
    </source>
</evidence>
<dbReference type="Pfam" id="PF00196">
    <property type="entry name" value="GerE"/>
    <property type="match status" value="1"/>
</dbReference>
<reference evidence="3 4" key="1">
    <citation type="submission" date="2016-03" db="EMBL/GenBank/DDBJ databases">
        <title>Complete genome sequence of a novel chlorpyrifos degrading bacterium, Cupriavidus nantongensis sp. X1.</title>
        <authorList>
            <person name="Fang L."/>
        </authorList>
    </citation>
    <scope>NUCLEOTIDE SEQUENCE [LARGE SCALE GENOMIC DNA]</scope>
    <source>
        <strain evidence="3 4">X1</strain>
    </source>
</reference>